<dbReference type="EMBL" id="JAKOAV010000002">
    <property type="protein sequence ID" value="MDF9407037.1"/>
    <property type="molecule type" value="Genomic_DNA"/>
</dbReference>
<name>A0A9X4H3M3_9FIRM</name>
<comment type="caution">
    <text evidence="1">The sequence shown here is derived from an EMBL/GenBank/DDBJ whole genome shotgun (WGS) entry which is preliminary data.</text>
</comment>
<protein>
    <submittedName>
        <fullName evidence="1">Type II toxin-antitoxin system RelE/ParE family toxin</fullName>
    </submittedName>
</protein>
<dbReference type="Proteomes" id="UP001154312">
    <property type="component" value="Unassembled WGS sequence"/>
</dbReference>
<proteinExistence type="predicted"/>
<sequence>MRVFTYHTSGGKDLILEYLDSLPKDESALGYAIIKRLSKQGFDALEGLTTRQIKGKLWEIKFHAKNRIFYVVVEQGSVYLLHACKKQKGKAELFEIETAEKRMKEVLS</sequence>
<dbReference type="Pfam" id="PF05973">
    <property type="entry name" value="Gp49"/>
    <property type="match status" value="1"/>
</dbReference>
<keyword evidence="2" id="KW-1185">Reference proteome</keyword>
<evidence type="ECO:0000313" key="1">
    <source>
        <dbReference type="EMBL" id="MDF9407037.1"/>
    </source>
</evidence>
<dbReference type="RefSeq" id="WP_277442201.1">
    <property type="nucleotide sequence ID" value="NZ_JAKOAV010000002.1"/>
</dbReference>
<gene>
    <name evidence="1" type="ORF">L7E55_01465</name>
</gene>
<accession>A0A9X4H3M3</accession>
<dbReference type="InterPro" id="IPR009241">
    <property type="entry name" value="HigB-like"/>
</dbReference>
<dbReference type="AlphaFoldDB" id="A0A9X4H3M3"/>
<evidence type="ECO:0000313" key="2">
    <source>
        <dbReference type="Proteomes" id="UP001154312"/>
    </source>
</evidence>
<reference evidence="1" key="1">
    <citation type="submission" date="2022-02" db="EMBL/GenBank/DDBJ databases">
        <authorList>
            <person name="Leng L."/>
        </authorList>
    </citation>
    <scope>NUCLEOTIDE SEQUENCE</scope>
    <source>
        <strain evidence="1">JI</strain>
    </source>
</reference>
<organism evidence="1 2">
    <name type="scientific">Pelotomaculum isophthalicicum JI</name>
    <dbReference type="NCBI Taxonomy" id="947010"/>
    <lineage>
        <taxon>Bacteria</taxon>
        <taxon>Bacillati</taxon>
        <taxon>Bacillota</taxon>
        <taxon>Clostridia</taxon>
        <taxon>Eubacteriales</taxon>
        <taxon>Desulfotomaculaceae</taxon>
        <taxon>Pelotomaculum</taxon>
    </lineage>
</organism>